<protein>
    <submittedName>
        <fullName evidence="1">Uncharacterized protein</fullName>
    </submittedName>
</protein>
<dbReference type="InterPro" id="IPR027417">
    <property type="entry name" value="P-loop_NTPase"/>
</dbReference>
<dbReference type="EMBL" id="NQJD01000002">
    <property type="protein sequence ID" value="TAA75970.1"/>
    <property type="molecule type" value="Genomic_DNA"/>
</dbReference>
<comment type="caution">
    <text evidence="1">The sequence shown here is derived from an EMBL/GenBank/DDBJ whole genome shotgun (WGS) entry which is preliminary data.</text>
</comment>
<gene>
    <name evidence="1" type="ORF">CDV28_10292</name>
</gene>
<keyword evidence="2" id="KW-1185">Reference proteome</keyword>
<dbReference type="Proteomes" id="UP000316238">
    <property type="component" value="Unassembled WGS sequence"/>
</dbReference>
<sequence length="226" mass="25332">MAQFRRQSGSNLAIVGQDDEAAKGMIATSLLTLAAQHRKESAVFYLIDFSSADDPHSDVLKVLAESLAQQAHYGKRRHFAGIVNFLAEEVKQRLEHEDDLQQKPTIYFVIYGLHRARDLEPGDSYSSADNELGKQFAEILKESPEVGIHSIIWCDTNGNLNRRLSRQSVREFELRVVLQMSSEDSIALIDSPAASKLGQHRALLHSAEEGMQEKFRPFALPGEWNG</sequence>
<proteinExistence type="predicted"/>
<dbReference type="AlphaFoldDB" id="A0A521G4S1"/>
<organism evidence="1 2">
    <name type="scientific">Candidatus Electronema aureum</name>
    <dbReference type="NCBI Taxonomy" id="2005002"/>
    <lineage>
        <taxon>Bacteria</taxon>
        <taxon>Pseudomonadati</taxon>
        <taxon>Thermodesulfobacteriota</taxon>
        <taxon>Desulfobulbia</taxon>
        <taxon>Desulfobulbales</taxon>
        <taxon>Desulfobulbaceae</taxon>
        <taxon>Candidatus Electronema</taxon>
    </lineage>
</organism>
<evidence type="ECO:0000313" key="1">
    <source>
        <dbReference type="EMBL" id="TAA75970.1"/>
    </source>
</evidence>
<name>A0A521G4S1_9BACT</name>
<dbReference type="Gene3D" id="3.40.50.300">
    <property type="entry name" value="P-loop containing nucleotide triphosphate hydrolases"/>
    <property type="match status" value="1"/>
</dbReference>
<evidence type="ECO:0000313" key="2">
    <source>
        <dbReference type="Proteomes" id="UP000316238"/>
    </source>
</evidence>
<accession>A0A521G4S1</accession>
<reference evidence="1" key="1">
    <citation type="submission" date="2017-07" db="EMBL/GenBank/DDBJ databases">
        <title>The cable genome - Insights into the physiology and evolution of filamentous bacteria capable of sulfide oxidation via long distance electron transfer.</title>
        <authorList>
            <person name="Thorup C."/>
            <person name="Bjerg J.T."/>
            <person name="Schreiber L."/>
            <person name="Nielsen L.P."/>
            <person name="Kjeldsen K.U."/>
            <person name="Boesen T."/>
            <person name="Boggild A."/>
            <person name="Meysman F."/>
            <person name="Geelhoed J."/>
            <person name="Schramm A."/>
        </authorList>
    </citation>
    <scope>NUCLEOTIDE SEQUENCE [LARGE SCALE GENOMIC DNA]</scope>
    <source>
        <strain evidence="1">GS</strain>
    </source>
</reference>